<accession>A0A7G9GHI6</accession>
<dbReference type="RefSeq" id="WP_118643234.1">
    <property type="nucleotide sequence ID" value="NZ_CP060635.1"/>
</dbReference>
<reference evidence="2 3" key="1">
    <citation type="submission" date="2020-08" db="EMBL/GenBank/DDBJ databases">
        <authorList>
            <person name="Liu C."/>
            <person name="Sun Q."/>
        </authorList>
    </citation>
    <scope>NUCLEOTIDE SEQUENCE [LARGE SCALE GENOMIC DNA]</scope>
    <source>
        <strain evidence="2 3">NSJ-29</strain>
    </source>
</reference>
<dbReference type="EMBL" id="CP060635">
    <property type="protein sequence ID" value="QNM10268.1"/>
    <property type="molecule type" value="Genomic_DNA"/>
</dbReference>
<name>A0A7G9GHI6_9FIRM</name>
<protein>
    <recommendedName>
        <fullName evidence="4">YbbR-like protein</fullName>
    </recommendedName>
</protein>
<dbReference type="Pfam" id="PF07949">
    <property type="entry name" value="YbbR"/>
    <property type="match status" value="4"/>
</dbReference>
<keyword evidence="1" id="KW-0472">Membrane</keyword>
<feature type="transmembrane region" description="Helical" evidence="1">
    <location>
        <begin position="12"/>
        <end position="30"/>
    </location>
</feature>
<organism evidence="2 3">
    <name type="scientific">Wansuia hejianensis</name>
    <dbReference type="NCBI Taxonomy" id="2763667"/>
    <lineage>
        <taxon>Bacteria</taxon>
        <taxon>Bacillati</taxon>
        <taxon>Bacillota</taxon>
        <taxon>Clostridia</taxon>
        <taxon>Lachnospirales</taxon>
        <taxon>Lachnospiraceae</taxon>
        <taxon>Wansuia</taxon>
    </lineage>
</organism>
<dbReference type="PANTHER" id="PTHR37804:SF1">
    <property type="entry name" value="CDAA REGULATORY PROTEIN CDAR"/>
    <property type="match status" value="1"/>
</dbReference>
<proteinExistence type="predicted"/>
<dbReference type="Proteomes" id="UP000515860">
    <property type="component" value="Chromosome"/>
</dbReference>
<dbReference type="InterPro" id="IPR012505">
    <property type="entry name" value="YbbR"/>
</dbReference>
<evidence type="ECO:0000313" key="2">
    <source>
        <dbReference type="EMBL" id="QNM10268.1"/>
    </source>
</evidence>
<evidence type="ECO:0000313" key="3">
    <source>
        <dbReference type="Proteomes" id="UP000515860"/>
    </source>
</evidence>
<dbReference type="InterPro" id="IPR053154">
    <property type="entry name" value="c-di-AMP_regulator"/>
</dbReference>
<dbReference type="PANTHER" id="PTHR37804">
    <property type="entry name" value="CDAA REGULATORY PROTEIN CDAR"/>
    <property type="match status" value="1"/>
</dbReference>
<keyword evidence="1" id="KW-0812">Transmembrane</keyword>
<keyword evidence="3" id="KW-1185">Reference proteome</keyword>
<gene>
    <name evidence="2" type="ORF">H9Q79_08395</name>
</gene>
<dbReference type="Gene3D" id="2.170.120.40">
    <property type="entry name" value="YbbR-like domain"/>
    <property type="match status" value="2"/>
</dbReference>
<sequence>MKTNLLSKLTKNLALKIISVVIAIVIWYVVVDFNDPIETESYSVRIEVTNESYISNGKQIYRIADEYKTVTVYIKGNRSKLKRVQSGNIKVTADLTQIVDLERDPVTVPLQASCPGFSMSDITLSRATIPIVIENVASQEFPVTVTTGDTSPGKDYEVGVLTSNPDRVTINGPESIVNQIESVVAKIDVTGMTQDGIKSAELKLYDKNQVEIEESTIKDHLTFDGGVPDINVKVELWKKRSGVKLSVAYSGTPADGYQITEITTSPTEITVAGDENALSILAEQNNTISIPADRVSVEGAKADLSMEVELSDLLPADLKLSSTMKDSVMVYVTVLPNGSREFSLDVEDIRTENLASDLAVSYDQSEFKIRVKGSDSALNMLDLSQVTAVIDLKGKSIGDYTVPVKITLPAGYQLVDEVNITIHLKEKPEVIKAGEQ</sequence>
<dbReference type="AlphaFoldDB" id="A0A7G9GHI6"/>
<dbReference type="KEGG" id="whj:H9Q79_08395"/>
<evidence type="ECO:0000256" key="1">
    <source>
        <dbReference type="SAM" id="Phobius"/>
    </source>
</evidence>
<keyword evidence="1" id="KW-1133">Transmembrane helix</keyword>
<dbReference type="Gene3D" id="2.170.120.30">
    <property type="match status" value="2"/>
</dbReference>
<evidence type="ECO:0008006" key="4">
    <source>
        <dbReference type="Google" id="ProtNLM"/>
    </source>
</evidence>